<evidence type="ECO:0000313" key="3">
    <source>
        <dbReference type="EMBL" id="TDT86958.1"/>
    </source>
</evidence>
<evidence type="ECO:0008006" key="6">
    <source>
        <dbReference type="Google" id="ProtNLM"/>
    </source>
</evidence>
<evidence type="ECO:0000313" key="5">
    <source>
        <dbReference type="Proteomes" id="UP000295506"/>
    </source>
</evidence>
<dbReference type="InterPro" id="IPR027417">
    <property type="entry name" value="P-loop_NTPase"/>
</dbReference>
<feature type="region of interest" description="Disordered" evidence="1">
    <location>
        <begin position="292"/>
        <end position="315"/>
    </location>
</feature>
<protein>
    <recommendedName>
        <fullName evidence="6">Sulfotransferase family protein</fullName>
    </recommendedName>
</protein>
<dbReference type="Proteomes" id="UP000055611">
    <property type="component" value="Chromosome"/>
</dbReference>
<evidence type="ECO:0000313" key="2">
    <source>
        <dbReference type="EMBL" id="AMK10073.1"/>
    </source>
</evidence>
<reference evidence="3 5" key="2">
    <citation type="submission" date="2019-03" db="EMBL/GenBank/DDBJ databases">
        <title>Genomic Encyclopedia of Type Strains, Phase IV (KMG-IV): sequencing the most valuable type-strain genomes for metagenomic binning, comparative biology and taxonomic classification.</title>
        <authorList>
            <person name="Goeker M."/>
        </authorList>
    </citation>
    <scope>NUCLEOTIDE SEQUENCE [LARGE SCALE GENOMIC DNA]</scope>
    <source>
        <strain evidence="3 5">DSM 101483</strain>
    </source>
</reference>
<organism evidence="3 5">
    <name type="scientific">Pseudodesulfovibrio indicus</name>
    <dbReference type="NCBI Taxonomy" id="1716143"/>
    <lineage>
        <taxon>Bacteria</taxon>
        <taxon>Pseudomonadati</taxon>
        <taxon>Thermodesulfobacteriota</taxon>
        <taxon>Desulfovibrionia</taxon>
        <taxon>Desulfovibrionales</taxon>
        <taxon>Desulfovibrionaceae</taxon>
    </lineage>
</organism>
<dbReference type="EMBL" id="SOBK01000010">
    <property type="protein sequence ID" value="TDT86958.1"/>
    <property type="molecule type" value="Genomic_DNA"/>
</dbReference>
<sequence length="315" mass="33856">MTNPKTIALVAGMHRSGTSVAARAVLSLGLHFGDDLMEESPDNPRGYFEDMAIVDHNRAMLEALTGDSAFGRLRPEGFTPAPALAYAENHCADVVREKFVESGVTGCKDPRFCLTYPLWREAFEAHNVIPSVIVPFRNPLEAARSLNGIHQVPVELGLKLWFAHNHAVLRNLADRGMLLLSFESILADPLGTLDVLRGFLGLDGDGSGEEFAAQFLSRDLKHYTLSPDDLKDACADCPEVAELYRTLTDYGHGTVISSSDARAIAERTDPGGRADAGPFGLGLLPYAPEAQKNVLNGVGTEEGNGDPGGAREQTG</sequence>
<dbReference type="OrthoDB" id="9816424at2"/>
<evidence type="ECO:0000313" key="4">
    <source>
        <dbReference type="Proteomes" id="UP000055611"/>
    </source>
</evidence>
<dbReference type="Proteomes" id="UP000295506">
    <property type="component" value="Unassembled WGS sequence"/>
</dbReference>
<evidence type="ECO:0000256" key="1">
    <source>
        <dbReference type="SAM" id="MobiDB-lite"/>
    </source>
</evidence>
<dbReference type="EMBL" id="CP014206">
    <property type="protein sequence ID" value="AMK10073.1"/>
    <property type="molecule type" value="Genomic_DNA"/>
</dbReference>
<gene>
    <name evidence="2" type="ORF">AWY79_02550</name>
    <name evidence="3" type="ORF">EDC59_11039</name>
</gene>
<keyword evidence="4" id="KW-1185">Reference proteome</keyword>
<reference evidence="2 4" key="1">
    <citation type="journal article" date="2016" name="Front. Microbiol.">
        <title>Genome Sequence of the Piezophilic, Mesophilic Sulfate-Reducing Bacterium Desulfovibrio indicus J2T.</title>
        <authorList>
            <person name="Cao J."/>
            <person name="Maignien L."/>
            <person name="Shao Z."/>
            <person name="Alain K."/>
            <person name="Jebbar M."/>
        </authorList>
    </citation>
    <scope>NUCLEOTIDE SEQUENCE [LARGE SCALE GENOMIC DNA]</scope>
    <source>
        <strain evidence="2 4">J2</strain>
    </source>
</reference>
<name>A0A126QJA9_9BACT</name>
<dbReference type="SUPFAM" id="SSF52540">
    <property type="entry name" value="P-loop containing nucleoside triphosphate hydrolases"/>
    <property type="match status" value="1"/>
</dbReference>
<dbReference type="KEGG" id="dej:AWY79_02550"/>
<dbReference type="Gene3D" id="3.40.50.300">
    <property type="entry name" value="P-loop containing nucleotide triphosphate hydrolases"/>
    <property type="match status" value="1"/>
</dbReference>
<proteinExistence type="predicted"/>
<dbReference type="RefSeq" id="WP_066799830.1">
    <property type="nucleotide sequence ID" value="NZ_CP014206.1"/>
</dbReference>
<dbReference type="AlphaFoldDB" id="A0A126QJA9"/>
<accession>A0A126QJA9</accession>